<gene>
    <name evidence="4" type="ORF">SDC9_80668</name>
</gene>
<dbReference type="PANTHER" id="PTHR10514">
    <property type="entry name" value="ANGIOTENSIN-CONVERTING ENZYME"/>
    <property type="match status" value="1"/>
</dbReference>
<protein>
    <recommendedName>
        <fullName evidence="5">Peptidase M3A/M3B catalytic domain-containing protein</fullName>
    </recommendedName>
</protein>
<dbReference type="PANTHER" id="PTHR10514:SF27">
    <property type="entry name" value="ANGIOTENSIN-CONVERTING ENZYME"/>
    <property type="match status" value="1"/>
</dbReference>
<organism evidence="4">
    <name type="scientific">bioreactor metagenome</name>
    <dbReference type="NCBI Taxonomy" id="1076179"/>
    <lineage>
        <taxon>unclassified sequences</taxon>
        <taxon>metagenomes</taxon>
        <taxon>ecological metagenomes</taxon>
    </lineage>
</organism>
<dbReference type="GO" id="GO:0008241">
    <property type="term" value="F:peptidyl-dipeptidase activity"/>
    <property type="evidence" value="ECO:0007669"/>
    <property type="project" value="InterPro"/>
</dbReference>
<accession>A0A644Z0C9</accession>
<evidence type="ECO:0008006" key="5">
    <source>
        <dbReference type="Google" id="ProtNLM"/>
    </source>
</evidence>
<proteinExistence type="predicted"/>
<dbReference type="EMBL" id="VSSQ01006865">
    <property type="protein sequence ID" value="MPM34087.1"/>
    <property type="molecule type" value="Genomic_DNA"/>
</dbReference>
<dbReference type="GO" id="GO:0006508">
    <property type="term" value="P:proteolysis"/>
    <property type="evidence" value="ECO:0007669"/>
    <property type="project" value="InterPro"/>
</dbReference>
<evidence type="ECO:0000256" key="1">
    <source>
        <dbReference type="ARBA" id="ARBA00022729"/>
    </source>
</evidence>
<dbReference type="AlphaFoldDB" id="A0A644Z0C9"/>
<keyword evidence="3" id="KW-0325">Glycoprotein</keyword>
<dbReference type="Pfam" id="PF01401">
    <property type="entry name" value="Peptidase_M2"/>
    <property type="match status" value="1"/>
</dbReference>
<dbReference type="Gene3D" id="1.10.1370.30">
    <property type="match status" value="1"/>
</dbReference>
<comment type="caution">
    <text evidence="4">The sequence shown here is derived from an EMBL/GenBank/DDBJ whole genome shotgun (WGS) entry which is preliminary data.</text>
</comment>
<keyword evidence="2" id="KW-1015">Disulfide bond</keyword>
<evidence type="ECO:0000256" key="3">
    <source>
        <dbReference type="ARBA" id="ARBA00023180"/>
    </source>
</evidence>
<dbReference type="GO" id="GO:0008237">
    <property type="term" value="F:metallopeptidase activity"/>
    <property type="evidence" value="ECO:0007669"/>
    <property type="project" value="InterPro"/>
</dbReference>
<dbReference type="PROSITE" id="PS51257">
    <property type="entry name" value="PROKAR_LIPOPROTEIN"/>
    <property type="match status" value="1"/>
</dbReference>
<keyword evidence="1" id="KW-0732">Signal</keyword>
<dbReference type="InterPro" id="IPR001548">
    <property type="entry name" value="Peptidase_M2"/>
</dbReference>
<sequence length="568" mass="65910">MKNIYLVAIIAAVLVSGMTSCGGKKDKGGDMKSELQTFIKKYEDTIKPVMKEYTTAMWNSEISGKEEDYAKVEEIGIRYTKIFTNKDDFALLKKIKDAGGVKDSLLDRELTVLFNAYQRNQVDEKKLEEIIGMETSIAKKMNTYRAVTEKGDTITDNDVEEILSASKDSKQLEDTWKAHKKVGQVVSADIIALVKKRNEVAKDLGYNNYHEMSLKLSEQDPAEIEKLFNELDDLTRDGFAKLKGQIDSFLSKRYNVPVADLKPWHYQNRFFQEAPRIYTLDLDKYYKDKDLVKLTADYYASLGMDVQDIIDRSDLFEKKGKNQHAFCIDIDNEGDVRVLCNVKQNYKWMNTMLHEFGHASYDKYISRDLPFTLRDPAHTFTTEAIAMMFGRLASNAQWIQDMMGISNDEKAKIRDEAYKYTRLEQLVFSRWSQVMYRFEKGLYENPDQDLNKLWWDLVEKYQLVKKPEGRNEPDWASKIHIATSPCYYHNYHLGELLASQLNHYICQNILKTDDVNGASYYNNKEVGKYLMENVFAPGSKYPWNEMIKRATGEELTAKYYAEQFVEGL</sequence>
<evidence type="ECO:0000256" key="2">
    <source>
        <dbReference type="ARBA" id="ARBA00023157"/>
    </source>
</evidence>
<reference evidence="4" key="1">
    <citation type="submission" date="2019-08" db="EMBL/GenBank/DDBJ databases">
        <authorList>
            <person name="Kucharzyk K."/>
            <person name="Murdoch R.W."/>
            <person name="Higgins S."/>
            <person name="Loffler F."/>
        </authorList>
    </citation>
    <scope>NUCLEOTIDE SEQUENCE</scope>
</reference>
<dbReference type="SUPFAM" id="SSF55486">
    <property type="entry name" value="Metalloproteases ('zincins'), catalytic domain"/>
    <property type="match status" value="1"/>
</dbReference>
<evidence type="ECO:0000313" key="4">
    <source>
        <dbReference type="EMBL" id="MPM34087.1"/>
    </source>
</evidence>
<dbReference type="GO" id="GO:0016020">
    <property type="term" value="C:membrane"/>
    <property type="evidence" value="ECO:0007669"/>
    <property type="project" value="InterPro"/>
</dbReference>
<name>A0A644Z0C9_9ZZZZ</name>